<sequence>PGRPILEEIETIQNENTSTFSHQTSLNLNYCLKNAKVKMNRIKT</sequence>
<keyword evidence="2" id="KW-1185">Reference proteome</keyword>
<organism evidence="1 2">
    <name type="scientific">Brachionus calyciflorus</name>
    <dbReference type="NCBI Taxonomy" id="104777"/>
    <lineage>
        <taxon>Eukaryota</taxon>
        <taxon>Metazoa</taxon>
        <taxon>Spiralia</taxon>
        <taxon>Gnathifera</taxon>
        <taxon>Rotifera</taxon>
        <taxon>Eurotatoria</taxon>
        <taxon>Monogononta</taxon>
        <taxon>Pseudotrocha</taxon>
        <taxon>Ploima</taxon>
        <taxon>Brachionidae</taxon>
        <taxon>Brachionus</taxon>
    </lineage>
</organism>
<evidence type="ECO:0000313" key="1">
    <source>
        <dbReference type="EMBL" id="CAF1131540.1"/>
    </source>
</evidence>
<accession>A0A814RDH7</accession>
<feature type="non-terminal residue" evidence="1">
    <location>
        <position position="1"/>
    </location>
</feature>
<dbReference type="AlphaFoldDB" id="A0A814RDH7"/>
<proteinExistence type="predicted"/>
<evidence type="ECO:0000313" key="2">
    <source>
        <dbReference type="Proteomes" id="UP000663879"/>
    </source>
</evidence>
<gene>
    <name evidence="1" type="ORF">OXX778_LOCUS22496</name>
</gene>
<dbReference type="EMBL" id="CAJNOC010009660">
    <property type="protein sequence ID" value="CAF1131540.1"/>
    <property type="molecule type" value="Genomic_DNA"/>
</dbReference>
<protein>
    <submittedName>
        <fullName evidence="1">Uncharacterized protein</fullName>
    </submittedName>
</protein>
<comment type="caution">
    <text evidence="1">The sequence shown here is derived from an EMBL/GenBank/DDBJ whole genome shotgun (WGS) entry which is preliminary data.</text>
</comment>
<reference evidence="1" key="1">
    <citation type="submission" date="2021-02" db="EMBL/GenBank/DDBJ databases">
        <authorList>
            <person name="Nowell W R."/>
        </authorList>
    </citation>
    <scope>NUCLEOTIDE SEQUENCE</scope>
    <source>
        <strain evidence="1">Ploen Becks lab</strain>
    </source>
</reference>
<name>A0A814RDH7_9BILA</name>
<dbReference type="Proteomes" id="UP000663879">
    <property type="component" value="Unassembled WGS sequence"/>
</dbReference>